<comment type="caution">
    <text evidence="1">The sequence shown here is derived from an EMBL/GenBank/DDBJ whole genome shotgun (WGS) entry which is preliminary data.</text>
</comment>
<proteinExistence type="predicted"/>
<protein>
    <submittedName>
        <fullName evidence="1">Uncharacterized protein</fullName>
    </submittedName>
</protein>
<organism evidence="1 2">
    <name type="scientific">Paenibacillus plantarum</name>
    <dbReference type="NCBI Taxonomy" id="2654975"/>
    <lineage>
        <taxon>Bacteria</taxon>
        <taxon>Bacillati</taxon>
        <taxon>Bacillota</taxon>
        <taxon>Bacilli</taxon>
        <taxon>Bacillales</taxon>
        <taxon>Paenibacillaceae</taxon>
        <taxon>Paenibacillus</taxon>
    </lineage>
</organism>
<accession>A0ABX1X807</accession>
<name>A0ABX1X807_9BACL</name>
<evidence type="ECO:0000313" key="1">
    <source>
        <dbReference type="EMBL" id="NOU64193.1"/>
    </source>
</evidence>
<evidence type="ECO:0000313" key="2">
    <source>
        <dbReference type="Proteomes" id="UP000653578"/>
    </source>
</evidence>
<reference evidence="1 2" key="1">
    <citation type="submission" date="2019-10" db="EMBL/GenBank/DDBJ databases">
        <title>Description of Paenibacillus humi sp. nov.</title>
        <authorList>
            <person name="Carlier A."/>
            <person name="Qi S."/>
        </authorList>
    </citation>
    <scope>NUCLEOTIDE SEQUENCE [LARGE SCALE GENOMIC DNA]</scope>
    <source>
        <strain evidence="1 2">LMG 31461</strain>
    </source>
</reference>
<dbReference type="EMBL" id="WHNY01000027">
    <property type="protein sequence ID" value="NOU64193.1"/>
    <property type="molecule type" value="Genomic_DNA"/>
</dbReference>
<sequence length="138" mass="15665">MDKHTLHQQLTDLGLERMEYVEKSVYRIDIYNDATSAAYPLTLTTITSELGNTSVHFHEADFADNQFVPLQVRRAALDKLIELEQICNGSTGKSIEEANNGSMAQDMDEMKKLGNEMKHMKTNSELIENDMVPDPMQK</sequence>
<keyword evidence="2" id="KW-1185">Reference proteome</keyword>
<dbReference type="Proteomes" id="UP000653578">
    <property type="component" value="Unassembled WGS sequence"/>
</dbReference>
<gene>
    <name evidence="1" type="ORF">GC096_09160</name>
</gene>
<dbReference type="RefSeq" id="WP_171629943.1">
    <property type="nucleotide sequence ID" value="NZ_WHNY01000027.1"/>
</dbReference>